<dbReference type="InterPro" id="IPR017946">
    <property type="entry name" value="PLC-like_Pdiesterase_TIM-brl"/>
</dbReference>
<dbReference type="RefSeq" id="WP_093431242.1">
    <property type="nucleotide sequence ID" value="NZ_CP077090.1"/>
</dbReference>
<accession>A0A9E6NU85</accession>
<dbReference type="PROSITE" id="PS50007">
    <property type="entry name" value="PIPLC_X_DOMAIN"/>
    <property type="match status" value="1"/>
</dbReference>
<sequence length="294" mass="33952">MNFHDFQPHQWMVNTPQIDNLSLNELTLPGTHNAGCDLEASYALLPGSLWLACQDIPFYAQLNRGSRALDVRLLYDAQAQGLERFRFQHNGFTSSRHLGDLIRDVKAFLERSFDEFIILDFHELANGNAQFNHAEFKQLMLEHFGQHMIPAENRHLTLGQLKQVSRLQRVLVAAPMTWETRDSRFQAQINHKWINQTLVTTHQLHGYIKEVMGTSISHLRPWSLSATCYIASGPLRILNNLDNWFDPAKSDWAKKCNIINFDFIKNSKVVFFCQQANVEKAIEKSRMPLHQQPA</sequence>
<evidence type="ECO:0000313" key="2">
    <source>
        <dbReference type="Proteomes" id="UP000627092"/>
    </source>
</evidence>
<dbReference type="PANTHER" id="PTHR13593">
    <property type="match status" value="1"/>
</dbReference>
<dbReference type="KEGG" id="pze:HU754_013805"/>
<dbReference type="PANTHER" id="PTHR13593:SF113">
    <property type="entry name" value="SI:DKEY-266F7.9"/>
    <property type="match status" value="1"/>
</dbReference>
<dbReference type="Gene3D" id="3.20.20.190">
    <property type="entry name" value="Phosphatidylinositol (PI) phosphodiesterase"/>
    <property type="match status" value="1"/>
</dbReference>
<dbReference type="CDD" id="cd08557">
    <property type="entry name" value="PI-PLCc_bacteria_like"/>
    <property type="match status" value="1"/>
</dbReference>
<dbReference type="GO" id="GO:0008081">
    <property type="term" value="F:phosphoric diester hydrolase activity"/>
    <property type="evidence" value="ECO:0007669"/>
    <property type="project" value="InterPro"/>
</dbReference>
<dbReference type="GO" id="GO:0006629">
    <property type="term" value="P:lipid metabolic process"/>
    <property type="evidence" value="ECO:0007669"/>
    <property type="project" value="InterPro"/>
</dbReference>
<dbReference type="AlphaFoldDB" id="A0A9E6NU85"/>
<reference evidence="1" key="1">
    <citation type="journal article" date="2020" name="Microorganisms">
        <title>Reliable Identification of Environmental Pseudomonas Isolates Using the rpoD Gene.</title>
        <authorList>
            <consortium name="The Broad Institute Genome Sequencing Platform"/>
            <person name="Girard L."/>
            <person name="Lood C."/>
            <person name="Rokni-Zadeh H."/>
            <person name="van Noort V."/>
            <person name="Lavigne R."/>
            <person name="De Mot R."/>
        </authorList>
    </citation>
    <scope>NUCLEOTIDE SEQUENCE</scope>
    <source>
        <strain evidence="1">OE 48.2</strain>
    </source>
</reference>
<dbReference type="Proteomes" id="UP000627092">
    <property type="component" value="Chromosome"/>
</dbReference>
<protein>
    <submittedName>
        <fullName evidence="1">Phospholipase</fullName>
    </submittedName>
</protein>
<evidence type="ECO:0000313" key="1">
    <source>
        <dbReference type="EMBL" id="QXI14440.1"/>
    </source>
</evidence>
<dbReference type="EMBL" id="CP077090">
    <property type="protein sequence ID" value="QXI14440.1"/>
    <property type="molecule type" value="Genomic_DNA"/>
</dbReference>
<gene>
    <name evidence="1" type="ORF">HU754_013805</name>
</gene>
<proteinExistence type="predicted"/>
<organism evidence="1 2">
    <name type="scientific">Pseudomonas zeae</name>
    <dbReference type="NCBI Taxonomy" id="2745510"/>
    <lineage>
        <taxon>Bacteria</taxon>
        <taxon>Pseudomonadati</taxon>
        <taxon>Pseudomonadota</taxon>
        <taxon>Gammaproteobacteria</taxon>
        <taxon>Pseudomonadales</taxon>
        <taxon>Pseudomonadaceae</taxon>
        <taxon>Pseudomonas</taxon>
    </lineage>
</organism>
<reference evidence="1" key="2">
    <citation type="journal article" date="2021" name="Microorganisms">
        <title>The Ever-Expanding Pseudomonas Genus: Description of 43 New Species and Partition of the Pseudomonas putida Group.</title>
        <authorList>
            <person name="Girard L."/>
            <person name="Lood C."/>
            <person name="Hofte M."/>
            <person name="Vandamme P."/>
            <person name="Rokni-Zadeh H."/>
            <person name="van Noort V."/>
            <person name="Lavigne R."/>
            <person name="De Mot R."/>
        </authorList>
    </citation>
    <scope>NUCLEOTIDE SEQUENCE</scope>
    <source>
        <strain evidence="1">OE 48.2</strain>
    </source>
</reference>
<dbReference type="SUPFAM" id="SSF51695">
    <property type="entry name" value="PLC-like phosphodiesterases"/>
    <property type="match status" value="1"/>
</dbReference>
<dbReference type="InterPro" id="IPR051057">
    <property type="entry name" value="PI-PLC_domain"/>
</dbReference>
<name>A0A9E6NU85_9PSED</name>